<reference evidence="2" key="1">
    <citation type="submission" date="2020-11" db="EMBL/GenBank/DDBJ databases">
        <authorList>
            <consortium name="DOE Joint Genome Institute"/>
            <person name="Ahrendt S."/>
            <person name="Riley R."/>
            <person name="Andreopoulos W."/>
            <person name="Labutti K."/>
            <person name="Pangilinan J."/>
            <person name="Ruiz-Duenas F.J."/>
            <person name="Barrasa J.M."/>
            <person name="Sanchez-Garcia M."/>
            <person name="Camarero S."/>
            <person name="Miyauchi S."/>
            <person name="Serrano A."/>
            <person name="Linde D."/>
            <person name="Babiker R."/>
            <person name="Drula E."/>
            <person name="Ayuso-Fernandez I."/>
            <person name="Pacheco R."/>
            <person name="Padilla G."/>
            <person name="Ferreira P."/>
            <person name="Barriuso J."/>
            <person name="Kellner H."/>
            <person name="Castanera R."/>
            <person name="Alfaro M."/>
            <person name="Ramirez L."/>
            <person name="Pisabarro A.G."/>
            <person name="Kuo A."/>
            <person name="Tritt A."/>
            <person name="Lipzen A."/>
            <person name="He G."/>
            <person name="Yan M."/>
            <person name="Ng V."/>
            <person name="Cullen D."/>
            <person name="Martin F."/>
            <person name="Rosso M.-N."/>
            <person name="Henrissat B."/>
            <person name="Hibbett D."/>
            <person name="Martinez A.T."/>
            <person name="Grigoriev I.V."/>
        </authorList>
    </citation>
    <scope>NUCLEOTIDE SEQUENCE</scope>
    <source>
        <strain evidence="2">ATCC 90797</strain>
    </source>
</reference>
<comment type="caution">
    <text evidence="2">The sequence shown here is derived from an EMBL/GenBank/DDBJ whole genome shotgun (WGS) entry which is preliminary data.</text>
</comment>
<sequence>MEFEAHSVSQSDINDTNDAQSLGGSSDDTQSLGGGFTDLSTLQNVIHPHMPHHVLLASSNDEAEDNDDAMSLGGYTEDEADDLHPFSMLEVQAKINIPSSPKMTPMGMTTFPTMFAHIYKAPILQVFNNISYYSTCPLLTCQQISLNHKPSASA</sequence>
<keyword evidence="3" id="KW-1185">Reference proteome</keyword>
<evidence type="ECO:0000256" key="1">
    <source>
        <dbReference type="SAM" id="MobiDB-lite"/>
    </source>
</evidence>
<gene>
    <name evidence="2" type="ORF">BDN71DRAFT_1426717</name>
</gene>
<dbReference type="EMBL" id="MU154524">
    <property type="protein sequence ID" value="KAF9501052.1"/>
    <property type="molecule type" value="Genomic_DNA"/>
</dbReference>
<evidence type="ECO:0000313" key="2">
    <source>
        <dbReference type="EMBL" id="KAF9501052.1"/>
    </source>
</evidence>
<name>A0A9P6DDP8_PLEER</name>
<dbReference type="Proteomes" id="UP000807025">
    <property type="component" value="Unassembled WGS sequence"/>
</dbReference>
<evidence type="ECO:0000313" key="3">
    <source>
        <dbReference type="Proteomes" id="UP000807025"/>
    </source>
</evidence>
<feature type="region of interest" description="Disordered" evidence="1">
    <location>
        <begin position="1"/>
        <end position="34"/>
    </location>
</feature>
<protein>
    <submittedName>
        <fullName evidence="2">Uncharacterized protein</fullName>
    </submittedName>
</protein>
<proteinExistence type="predicted"/>
<organism evidence="2 3">
    <name type="scientific">Pleurotus eryngii</name>
    <name type="common">Boletus of the steppes</name>
    <dbReference type="NCBI Taxonomy" id="5323"/>
    <lineage>
        <taxon>Eukaryota</taxon>
        <taxon>Fungi</taxon>
        <taxon>Dikarya</taxon>
        <taxon>Basidiomycota</taxon>
        <taxon>Agaricomycotina</taxon>
        <taxon>Agaricomycetes</taxon>
        <taxon>Agaricomycetidae</taxon>
        <taxon>Agaricales</taxon>
        <taxon>Pleurotineae</taxon>
        <taxon>Pleurotaceae</taxon>
        <taxon>Pleurotus</taxon>
    </lineage>
</organism>
<accession>A0A9P6DDP8</accession>
<dbReference type="AlphaFoldDB" id="A0A9P6DDP8"/>
<feature type="compositionally biased region" description="Polar residues" evidence="1">
    <location>
        <begin position="7"/>
        <end position="31"/>
    </location>
</feature>